<evidence type="ECO:0000313" key="2">
    <source>
        <dbReference type="Proteomes" id="UP000596123"/>
    </source>
</evidence>
<gene>
    <name evidence="1" type="ORF">pEaSNUABM5_00069</name>
</gene>
<proteinExistence type="predicted"/>
<dbReference type="Proteomes" id="UP000596123">
    <property type="component" value="Segment"/>
</dbReference>
<dbReference type="EMBL" id="MW366843">
    <property type="protein sequence ID" value="QQO90211.1"/>
    <property type="molecule type" value="Genomic_DNA"/>
</dbReference>
<name>A0A7T8IVM5_9CAUD</name>
<accession>A0A7T8IVM5</accession>
<protein>
    <submittedName>
        <fullName evidence="1">Uncharacterized protein</fullName>
    </submittedName>
</protein>
<reference evidence="1 2" key="1">
    <citation type="submission" date="2020-12" db="EMBL/GenBank/DDBJ databases">
        <title>Complete genome sequence of Erwinia phage pEa_SNUABM_5.</title>
        <authorList>
            <person name="Kim S.G."/>
            <person name="Lee S.B."/>
            <person name="Kwon J."/>
            <person name="Park S.C."/>
        </authorList>
    </citation>
    <scope>NUCLEOTIDE SEQUENCE [LARGE SCALE GENOMIC DNA]</scope>
</reference>
<evidence type="ECO:0000313" key="1">
    <source>
        <dbReference type="EMBL" id="QQO90211.1"/>
    </source>
</evidence>
<organism evidence="1 2">
    <name type="scientific">Erwinia phage pEa_SNUABM_5</name>
    <dbReference type="NCBI Taxonomy" id="2797313"/>
    <lineage>
        <taxon>Viruses</taxon>
        <taxon>Duplodnaviria</taxon>
        <taxon>Heunggongvirae</taxon>
        <taxon>Uroviricota</taxon>
        <taxon>Caudoviricetes</taxon>
        <taxon>Rivsvirus</taxon>
        <taxon>Rivsvirus SNUABM5</taxon>
    </lineage>
</organism>
<keyword evidence="2" id="KW-1185">Reference proteome</keyword>
<sequence>MKGIQILAVERVNNKPVAYHHFPTAAKGKNAYTGVISFNALNSVMCDVCAQDYNARRFSLYTPHDMPGFELMEKSMKQLGIIGDDLPQHHHTDIWAFYKAVGYDYKAKKLAPAEN</sequence>